<accession>A0A6C2YKQ4</accession>
<evidence type="ECO:0000256" key="2">
    <source>
        <dbReference type="ARBA" id="ARBA00022705"/>
    </source>
</evidence>
<dbReference type="InterPro" id="IPR027417">
    <property type="entry name" value="P-loop_NTPase"/>
</dbReference>
<dbReference type="GO" id="GO:0006270">
    <property type="term" value="P:DNA replication initiation"/>
    <property type="evidence" value="ECO:0007669"/>
    <property type="project" value="InterPro"/>
</dbReference>
<dbReference type="KEGG" id="tim:GMBLW1_24680"/>
<dbReference type="CDD" id="cd00009">
    <property type="entry name" value="AAA"/>
    <property type="match status" value="1"/>
</dbReference>
<dbReference type="InterPro" id="IPR003593">
    <property type="entry name" value="AAA+_ATPase"/>
</dbReference>
<dbReference type="EMBL" id="LR593887">
    <property type="protein sequence ID" value="VTR98568.1"/>
    <property type="molecule type" value="Genomic_DNA"/>
</dbReference>
<keyword evidence="4 7" id="KW-0067">ATP-binding</keyword>
<dbReference type="CDD" id="cd06571">
    <property type="entry name" value="Bac_DnaA_C"/>
    <property type="match status" value="1"/>
</dbReference>
<evidence type="ECO:0000256" key="8">
    <source>
        <dbReference type="RuleBase" id="RU004227"/>
    </source>
</evidence>
<dbReference type="GO" id="GO:0003688">
    <property type="term" value="F:DNA replication origin binding"/>
    <property type="evidence" value="ECO:0007669"/>
    <property type="project" value="TreeGrafter"/>
</dbReference>
<protein>
    <recommendedName>
        <fullName evidence="7">Chromosomal replication initiator protein DnaA</fullName>
    </recommendedName>
</protein>
<dbReference type="RefSeq" id="WP_232055952.1">
    <property type="nucleotide sequence ID" value="NZ_LR593887.1"/>
</dbReference>
<dbReference type="Proteomes" id="UP000464378">
    <property type="component" value="Chromosome"/>
</dbReference>
<dbReference type="InterPro" id="IPR013317">
    <property type="entry name" value="DnaA_dom"/>
</dbReference>
<dbReference type="InterPro" id="IPR013159">
    <property type="entry name" value="DnaA_C"/>
</dbReference>
<keyword evidence="13" id="KW-1185">Reference proteome</keyword>
<dbReference type="PRINTS" id="PR00051">
    <property type="entry name" value="DNAA"/>
</dbReference>
<dbReference type="EMBL" id="LR586016">
    <property type="protein sequence ID" value="VIP01492.1"/>
    <property type="molecule type" value="Genomic_DNA"/>
</dbReference>
<evidence type="ECO:0000313" key="13">
    <source>
        <dbReference type="Proteomes" id="UP000464378"/>
    </source>
</evidence>
<dbReference type="SMART" id="SM00382">
    <property type="entry name" value="AAA"/>
    <property type="match status" value="1"/>
</dbReference>
<evidence type="ECO:0000259" key="10">
    <source>
        <dbReference type="SMART" id="SM00382"/>
    </source>
</evidence>
<feature type="domain" description="Chromosomal replication initiator DnaA C-terminal" evidence="11">
    <location>
        <begin position="461"/>
        <end position="530"/>
    </location>
</feature>
<keyword evidence="1" id="KW-0963">Cytoplasm</keyword>
<dbReference type="InParanoid" id="A0A6C2YKQ4"/>
<dbReference type="Pfam" id="PF08299">
    <property type="entry name" value="Bac_DnaA_C"/>
    <property type="match status" value="1"/>
</dbReference>
<dbReference type="InterPro" id="IPR020591">
    <property type="entry name" value="Chromosome_initiator_DnaA-like"/>
</dbReference>
<evidence type="ECO:0000256" key="6">
    <source>
        <dbReference type="ARBA" id="ARBA00023125"/>
    </source>
</evidence>
<organism evidence="12">
    <name type="scientific">Tuwongella immobilis</name>
    <dbReference type="NCBI Taxonomy" id="692036"/>
    <lineage>
        <taxon>Bacteria</taxon>
        <taxon>Pseudomonadati</taxon>
        <taxon>Planctomycetota</taxon>
        <taxon>Planctomycetia</taxon>
        <taxon>Gemmatales</taxon>
        <taxon>Gemmataceae</taxon>
        <taxon>Tuwongella</taxon>
    </lineage>
</organism>
<dbReference type="SUPFAM" id="SSF52540">
    <property type="entry name" value="P-loop containing nucleoside triphosphate hydrolases"/>
    <property type="match status" value="1"/>
</dbReference>
<keyword evidence="5" id="KW-0446">Lipid-binding</keyword>
<dbReference type="GO" id="GO:0005524">
    <property type="term" value="F:ATP binding"/>
    <property type="evidence" value="ECO:0007669"/>
    <property type="project" value="UniProtKB-KW"/>
</dbReference>
<dbReference type="PANTHER" id="PTHR30050">
    <property type="entry name" value="CHROMOSOMAL REPLICATION INITIATOR PROTEIN DNAA"/>
    <property type="match status" value="1"/>
</dbReference>
<dbReference type="AlphaFoldDB" id="A0A6C2YKQ4"/>
<gene>
    <name evidence="12" type="ORF">GMBLW1_24680</name>
</gene>
<dbReference type="Pfam" id="PF00308">
    <property type="entry name" value="Bac_DnaA"/>
    <property type="match status" value="1"/>
</dbReference>
<dbReference type="SMART" id="SM00760">
    <property type="entry name" value="Bac_DnaA_C"/>
    <property type="match status" value="1"/>
</dbReference>
<evidence type="ECO:0000256" key="7">
    <source>
        <dbReference type="RuleBase" id="RU000577"/>
    </source>
</evidence>
<dbReference type="Gene3D" id="3.30.300.180">
    <property type="match status" value="1"/>
</dbReference>
<keyword evidence="2 7" id="KW-0235">DNA replication</keyword>
<evidence type="ECO:0000256" key="4">
    <source>
        <dbReference type="ARBA" id="ARBA00022840"/>
    </source>
</evidence>
<dbReference type="GO" id="GO:0005886">
    <property type="term" value="C:plasma membrane"/>
    <property type="evidence" value="ECO:0007669"/>
    <property type="project" value="TreeGrafter"/>
</dbReference>
<evidence type="ECO:0000259" key="11">
    <source>
        <dbReference type="SMART" id="SM00760"/>
    </source>
</evidence>
<evidence type="ECO:0000256" key="1">
    <source>
        <dbReference type="ARBA" id="ARBA00022490"/>
    </source>
</evidence>
<dbReference type="InterPro" id="IPR010921">
    <property type="entry name" value="Trp_repressor/repl_initiator"/>
</dbReference>
<dbReference type="Gene3D" id="3.40.50.300">
    <property type="entry name" value="P-loop containing nucleotide triphosphate hydrolases"/>
    <property type="match status" value="1"/>
</dbReference>
<evidence type="ECO:0000256" key="5">
    <source>
        <dbReference type="ARBA" id="ARBA00023121"/>
    </source>
</evidence>
<evidence type="ECO:0000256" key="3">
    <source>
        <dbReference type="ARBA" id="ARBA00022741"/>
    </source>
</evidence>
<dbReference type="InterPro" id="IPR038454">
    <property type="entry name" value="DnaA_N_sf"/>
</dbReference>
<feature type="compositionally biased region" description="Basic and acidic residues" evidence="9">
    <location>
        <begin position="198"/>
        <end position="211"/>
    </location>
</feature>
<dbReference type="PANTHER" id="PTHR30050:SF2">
    <property type="entry name" value="CHROMOSOMAL REPLICATION INITIATOR PROTEIN DNAA"/>
    <property type="match status" value="1"/>
</dbReference>
<dbReference type="Gene3D" id="1.10.8.60">
    <property type="match status" value="1"/>
</dbReference>
<comment type="function">
    <text evidence="7">Plays an essential role in the initiation and regulation of chromosomal replication. ATP-DnaA binds to the origin of replication (oriC) to initiate formation of the DNA replication initiation complex once per cell cycle. Binds the DnaA box (a 9 base pair repeat at the origin) and separates the double-stranded (ds)DNA. Forms a right-handed helical filament on oriC DNA; dsDNA binds to the exterior of the filament while single-stranded (ss)DNA is stabiized in the filament's interior. The ATP-DnaA-oriC complex binds and stabilizes one strand of the AT-rich DNA unwinding element (DUE), permitting loading of DNA polymerase. After initiation quickly degrades to an ADP-DnaA complex that is not apt for DNA replication. Binds acidic phospholipids.</text>
</comment>
<comment type="similarity">
    <text evidence="8">Belongs to the DnaA family.</text>
</comment>
<evidence type="ECO:0000313" key="12">
    <source>
        <dbReference type="EMBL" id="VIP01492.1"/>
    </source>
</evidence>
<dbReference type="Gene3D" id="1.10.1750.10">
    <property type="match status" value="1"/>
</dbReference>
<dbReference type="GO" id="GO:0006275">
    <property type="term" value="P:regulation of DNA replication"/>
    <property type="evidence" value="ECO:0007669"/>
    <property type="project" value="InterPro"/>
</dbReference>
<keyword evidence="6 7" id="KW-0238">DNA-binding</keyword>
<reference evidence="12" key="1">
    <citation type="submission" date="2019-04" db="EMBL/GenBank/DDBJ databases">
        <authorList>
            <consortium name="Science for Life Laboratories"/>
        </authorList>
    </citation>
    <scope>NUCLEOTIDE SEQUENCE</scope>
    <source>
        <strain evidence="12">MBLW1</strain>
    </source>
</reference>
<feature type="region of interest" description="Disordered" evidence="9">
    <location>
        <begin position="137"/>
        <end position="211"/>
    </location>
</feature>
<dbReference type="GO" id="GO:0008289">
    <property type="term" value="F:lipid binding"/>
    <property type="evidence" value="ECO:0007669"/>
    <property type="project" value="UniProtKB-KW"/>
</dbReference>
<keyword evidence="3 7" id="KW-0547">Nucleotide-binding</keyword>
<evidence type="ECO:0000256" key="9">
    <source>
        <dbReference type="SAM" id="MobiDB-lite"/>
    </source>
</evidence>
<proteinExistence type="inferred from homology"/>
<dbReference type="FunCoup" id="A0A6C2YKQ4">
    <property type="interactions" value="238"/>
</dbReference>
<name>A0A6C2YKQ4_9BACT</name>
<dbReference type="SUPFAM" id="SSF48295">
    <property type="entry name" value="TrpR-like"/>
    <property type="match status" value="1"/>
</dbReference>
<feature type="domain" description="AAA+ ATPase" evidence="10">
    <location>
        <begin position="250"/>
        <end position="406"/>
    </location>
</feature>
<sequence>MIAAESRADNRPIPSGVFESDLEAAIIGRVGAARYALWFKNHACMLKTADAVLIGVPSLHFQDWLQQTFGEDVRAAATEVAGGPIAVKFVLHHDLPPIPPIAAMNAGGHPTATTSAPAAMPKANVLPMSLARTQPENVVASAPAITTTASRSGSRKKASPSIPTIDPGEAPSESPKPKPRAKSKSANASNLFHAPSVGHRDSDDAPAADERGRPFRIGRRWRSLSDFVVGPCNRVAHASALSIVEEPGQGPNPLVIHGPVGTGKTHLLEGIYQGLRRNWPEARVLFVTAEEFTNRFVQASRHGKHSSFRKQFRECSALLLDDLNFLATKRATQEEFLHTFDALAADGRQVAVTLDCHPRMNDDLMPELVDRLVGGAVWGVMPPDGETRHAILRSKAAGAMPMIPGEVLEFMASHLRGNVRELEGAVHSVRHFARVTSREIDLSLVREALGELLRHAVRVVQVTDIDSAVCSVLRLPNGSLQSKQRSWTVSHPRMLAIYLARKHTSGTYAEISHHFGGKTHSAAVAAEKKVRQWLTAGESLQLGDRKWQVRELLERIERELNR</sequence>